<feature type="transmembrane region" description="Helical" evidence="1">
    <location>
        <begin position="7"/>
        <end position="25"/>
    </location>
</feature>
<dbReference type="Proteomes" id="UP000242915">
    <property type="component" value="Unassembled WGS sequence"/>
</dbReference>
<evidence type="ECO:0000313" key="2">
    <source>
        <dbReference type="EMBL" id="SNT07822.1"/>
    </source>
</evidence>
<organism evidence="2 3">
    <name type="scientific">Pseudomonas segetis</name>
    <dbReference type="NCBI Taxonomy" id="298908"/>
    <lineage>
        <taxon>Bacteria</taxon>
        <taxon>Pseudomonadati</taxon>
        <taxon>Pseudomonadota</taxon>
        <taxon>Gammaproteobacteria</taxon>
        <taxon>Pseudomonadales</taxon>
        <taxon>Pseudomonadaceae</taxon>
        <taxon>Pseudomonas</taxon>
    </lineage>
</organism>
<evidence type="ECO:0000313" key="3">
    <source>
        <dbReference type="Proteomes" id="UP000242915"/>
    </source>
</evidence>
<keyword evidence="1" id="KW-0812">Transmembrane</keyword>
<keyword evidence="3" id="KW-1185">Reference proteome</keyword>
<reference evidence="3" key="1">
    <citation type="submission" date="2017-06" db="EMBL/GenBank/DDBJ databases">
        <authorList>
            <person name="Varghese N."/>
            <person name="Submissions S."/>
        </authorList>
    </citation>
    <scope>NUCLEOTIDE SEQUENCE [LARGE SCALE GENOMIC DNA]</scope>
    <source>
        <strain evidence="3">CIP 108523</strain>
    </source>
</reference>
<protein>
    <submittedName>
        <fullName evidence="2">Uncharacterized protein</fullName>
    </submittedName>
</protein>
<evidence type="ECO:0000256" key="1">
    <source>
        <dbReference type="SAM" id="Phobius"/>
    </source>
</evidence>
<proteinExistence type="predicted"/>
<name>A0A239JQK1_9PSED</name>
<sequence length="62" mass="6149">MKPTEKATLIAVATGVAVGVVICLAGGASPWWAPVAIGFVSAAGVHTALIKSMAESRIADGE</sequence>
<keyword evidence="1" id="KW-1133">Transmembrane helix</keyword>
<dbReference type="AlphaFoldDB" id="A0A239JQK1"/>
<dbReference type="EMBL" id="FZOG01000009">
    <property type="protein sequence ID" value="SNT07822.1"/>
    <property type="molecule type" value="Genomic_DNA"/>
</dbReference>
<accession>A0A239JQK1</accession>
<gene>
    <name evidence="2" type="ORF">SAMN05216255_4448</name>
</gene>
<keyword evidence="1" id="KW-0472">Membrane</keyword>
<feature type="transmembrane region" description="Helical" evidence="1">
    <location>
        <begin position="31"/>
        <end position="50"/>
    </location>
</feature>